<keyword evidence="2" id="KW-0503">Monooxygenase</keyword>
<dbReference type="Pfam" id="PF03992">
    <property type="entry name" value="ABM"/>
    <property type="match status" value="1"/>
</dbReference>
<gene>
    <name evidence="2" type="ORF">AS189_11920</name>
</gene>
<accession>A0A0S2LZZ3</accession>
<dbReference type="InterPro" id="IPR007138">
    <property type="entry name" value="ABM_dom"/>
</dbReference>
<protein>
    <submittedName>
        <fullName evidence="2">Antibiotic biosynthesis monooxygenase</fullName>
    </submittedName>
</protein>
<evidence type="ECO:0000313" key="2">
    <source>
        <dbReference type="EMBL" id="ALO67075.1"/>
    </source>
</evidence>
<dbReference type="RefSeq" id="WP_062289120.1">
    <property type="nucleotide sequence ID" value="NZ_CP013200.1"/>
</dbReference>
<proteinExistence type="predicted"/>
<dbReference type="EMBL" id="CP013200">
    <property type="protein sequence ID" value="ALO67075.1"/>
    <property type="molecule type" value="Genomic_DNA"/>
</dbReference>
<evidence type="ECO:0000313" key="3">
    <source>
        <dbReference type="Proteomes" id="UP000059574"/>
    </source>
</evidence>
<reference evidence="3" key="1">
    <citation type="submission" date="2015-11" db="EMBL/GenBank/DDBJ databases">
        <authorList>
            <person name="Kumar R."/>
            <person name="Singh D."/>
            <person name="Swarnkar M.K."/>
            <person name="Singh A.K."/>
            <person name="Kumar S."/>
        </authorList>
    </citation>
    <scope>NUCLEOTIDE SEQUENCE [LARGE SCALE GENOMIC DNA]</scope>
    <source>
        <strain evidence="3">ERGS4:06</strain>
    </source>
</reference>
<keyword evidence="2" id="KW-0560">Oxidoreductase</keyword>
<dbReference type="Proteomes" id="UP000059574">
    <property type="component" value="Chromosome"/>
</dbReference>
<organism evidence="2 3">
    <name type="scientific">Arthrobacter alpinus</name>
    <dbReference type="NCBI Taxonomy" id="656366"/>
    <lineage>
        <taxon>Bacteria</taxon>
        <taxon>Bacillati</taxon>
        <taxon>Actinomycetota</taxon>
        <taxon>Actinomycetes</taxon>
        <taxon>Micrococcales</taxon>
        <taxon>Micrococcaceae</taxon>
        <taxon>Arthrobacter</taxon>
    </lineage>
</organism>
<dbReference type="Gene3D" id="3.30.70.100">
    <property type="match status" value="1"/>
</dbReference>
<dbReference type="SUPFAM" id="SSF54909">
    <property type="entry name" value="Dimeric alpha+beta barrel"/>
    <property type="match status" value="1"/>
</dbReference>
<dbReference type="OrthoDB" id="9812192at2"/>
<sequence>MNNTVLTGQLICEGEEQLAAVVVHLPRHLELTRAEPGCLSFEVTQTPDPMVWDVSERFEDARSFALHQVRASASEWGHATAGIKRNYFVAS</sequence>
<dbReference type="GO" id="GO:0004497">
    <property type="term" value="F:monooxygenase activity"/>
    <property type="evidence" value="ECO:0007669"/>
    <property type="project" value="UniProtKB-KW"/>
</dbReference>
<dbReference type="InterPro" id="IPR011008">
    <property type="entry name" value="Dimeric_a/b-barrel"/>
</dbReference>
<dbReference type="AlphaFoldDB" id="A0A0S2LZZ3"/>
<reference evidence="2 3" key="2">
    <citation type="journal article" date="2016" name="J. Biotechnol.">
        <title>Complete genome sequence of Arthrobacter alpinus ERGS4:06, a yellow pigmented bacterium tolerant to cold and radiations isolated from Sikkim Himalaya.</title>
        <authorList>
            <person name="Kumar R."/>
            <person name="Singh D."/>
            <person name="Swarnkar M.K."/>
            <person name="Singh A.K."/>
            <person name="Kumar S."/>
        </authorList>
    </citation>
    <scope>NUCLEOTIDE SEQUENCE [LARGE SCALE GENOMIC DNA]</scope>
    <source>
        <strain evidence="2 3">ERGS4:06</strain>
    </source>
</reference>
<name>A0A0S2LZZ3_9MICC</name>
<feature type="domain" description="ABM" evidence="1">
    <location>
        <begin position="15"/>
        <end position="68"/>
    </location>
</feature>
<evidence type="ECO:0000259" key="1">
    <source>
        <dbReference type="Pfam" id="PF03992"/>
    </source>
</evidence>